<feature type="non-terminal residue" evidence="1">
    <location>
        <position position="1"/>
    </location>
</feature>
<gene>
    <name evidence="1" type="ORF">Barrevirus24_1</name>
</gene>
<sequence>DLVLTLPPDNNDRKQILLSSLSEATQHDNIILIKHVIKLLIAERLLTDLECYKIVAEQACNKNNVTIFTEYINKIYERMGPLDHNLYMTDALYNDSPDIISFIVGNGHIFSKNQLWRRYKRIYDSKGLLGDPDDEPIATLLRLANEA</sequence>
<evidence type="ECO:0000313" key="1">
    <source>
        <dbReference type="EMBL" id="AYV77251.1"/>
    </source>
</evidence>
<reference evidence="1" key="1">
    <citation type="submission" date="2018-10" db="EMBL/GenBank/DDBJ databases">
        <title>Hidden diversity of soil giant viruses.</title>
        <authorList>
            <person name="Schulz F."/>
            <person name="Alteio L."/>
            <person name="Goudeau D."/>
            <person name="Ryan E.M."/>
            <person name="Malmstrom R.R."/>
            <person name="Blanchard J."/>
            <person name="Woyke T."/>
        </authorList>
    </citation>
    <scope>NUCLEOTIDE SEQUENCE</scope>
    <source>
        <strain evidence="1">BAV1</strain>
    </source>
</reference>
<name>A0A3G4ZTB3_9VIRU</name>
<dbReference type="EMBL" id="MK072021">
    <property type="protein sequence ID" value="AYV77251.1"/>
    <property type="molecule type" value="Genomic_DNA"/>
</dbReference>
<organism evidence="1">
    <name type="scientific">Barrevirus sp</name>
    <dbReference type="NCBI Taxonomy" id="2487763"/>
    <lineage>
        <taxon>Viruses</taxon>
        <taxon>Varidnaviria</taxon>
        <taxon>Bamfordvirae</taxon>
        <taxon>Nucleocytoviricota</taxon>
        <taxon>Megaviricetes</taxon>
        <taxon>Imitervirales</taxon>
        <taxon>Mimiviridae</taxon>
        <taxon>Klosneuvirinae</taxon>
    </lineage>
</organism>
<protein>
    <submittedName>
        <fullName evidence="1">Uncharacterized protein</fullName>
    </submittedName>
</protein>
<dbReference type="SUPFAM" id="SSF140860">
    <property type="entry name" value="Pseudo ankyrin repeat-like"/>
    <property type="match status" value="1"/>
</dbReference>
<proteinExistence type="predicted"/>
<accession>A0A3G4ZTB3</accession>